<dbReference type="PANTHER" id="PTHR10026">
    <property type="entry name" value="CYCLIN"/>
    <property type="match status" value="1"/>
</dbReference>
<dbReference type="SUPFAM" id="SSF47954">
    <property type="entry name" value="Cyclin-like"/>
    <property type="match status" value="2"/>
</dbReference>
<feature type="region of interest" description="Disordered" evidence="2">
    <location>
        <begin position="204"/>
        <end position="233"/>
    </location>
</feature>
<dbReference type="KEGG" id="egl:EGR_05811"/>
<dbReference type="Pfam" id="PF21797">
    <property type="entry name" value="CycT2-like_C"/>
    <property type="match status" value="1"/>
</dbReference>
<keyword evidence="1" id="KW-0195">Cyclin</keyword>
<evidence type="ECO:0000256" key="1">
    <source>
        <dbReference type="ARBA" id="ARBA00023127"/>
    </source>
</evidence>
<sequence length="398" mass="45148">MHNFYEVFSPETVKPVMVSIASLYLACKTEDFSRKLSLLISVAYGVFKKTAPAESSSTFRRIVQNIHALESTILMVVGFQKMDVKHPHVILINVLRQNDFPKQVSHTSYFVCTHILHFTTLLLHHSMEAIAATSLYVAAKWNNYDIKSEDGEWYRLFSRDLTLEEIRKMADEFTQAFQACDVKIKNQVKNTLKMNFNRHHAREDPTIQARRMNEPGRAYNRSEKRPYESQTTLNQRQHVKNMFPPSSGGVFSTNSQQLLAASGNIYDDSRSRMKVPRVCSPKSQPPPQIHNQNPFPVASHPDSASAFKREEAPKHPDSVGASYPSVTSRSSTTSAARNDLSTVPAVRSTASTRLSVVRCTMQWDEVSQSHFTSLYMFQQAIAVDYVKNLMNFSLVCQA</sequence>
<dbReference type="OMA" id="MADEFTQ"/>
<feature type="compositionally biased region" description="Basic and acidic residues" evidence="2">
    <location>
        <begin position="307"/>
        <end position="317"/>
    </location>
</feature>
<dbReference type="GeneID" id="36341526"/>
<feature type="region of interest" description="Disordered" evidence="2">
    <location>
        <begin position="263"/>
        <end position="340"/>
    </location>
</feature>
<dbReference type="CTD" id="36341526"/>
<evidence type="ECO:0000313" key="3">
    <source>
        <dbReference type="EMBL" id="EUB59327.1"/>
    </source>
</evidence>
<organism evidence="3 4">
    <name type="scientific">Echinococcus granulosus</name>
    <name type="common">Hydatid tapeworm</name>
    <dbReference type="NCBI Taxonomy" id="6210"/>
    <lineage>
        <taxon>Eukaryota</taxon>
        <taxon>Metazoa</taxon>
        <taxon>Spiralia</taxon>
        <taxon>Lophotrochozoa</taxon>
        <taxon>Platyhelminthes</taxon>
        <taxon>Cestoda</taxon>
        <taxon>Eucestoda</taxon>
        <taxon>Cyclophyllidea</taxon>
        <taxon>Taeniidae</taxon>
        <taxon>Echinococcus</taxon>
        <taxon>Echinococcus granulosus group</taxon>
    </lineage>
</organism>
<gene>
    <name evidence="3" type="ORF">EGR_05811</name>
</gene>
<dbReference type="Gene3D" id="1.10.472.10">
    <property type="entry name" value="Cyclin-like"/>
    <property type="match status" value="2"/>
</dbReference>
<accession>W6UMH0</accession>
<name>W6UMH0_ECHGR</name>
<evidence type="ECO:0000313" key="4">
    <source>
        <dbReference type="Proteomes" id="UP000019149"/>
    </source>
</evidence>
<reference evidence="3 4" key="1">
    <citation type="journal article" date="2013" name="Nat. Genet.">
        <title>The genome of the hydatid tapeworm Echinococcus granulosus.</title>
        <authorList>
            <person name="Zheng H."/>
            <person name="Zhang W."/>
            <person name="Zhang L."/>
            <person name="Zhang Z."/>
            <person name="Li J."/>
            <person name="Lu G."/>
            <person name="Zhu Y."/>
            <person name="Wang Y."/>
            <person name="Huang Y."/>
            <person name="Liu J."/>
            <person name="Kang H."/>
            <person name="Chen J."/>
            <person name="Wang L."/>
            <person name="Chen A."/>
            <person name="Yu S."/>
            <person name="Gao Z."/>
            <person name="Jin L."/>
            <person name="Gu W."/>
            <person name="Wang Z."/>
            <person name="Zhao L."/>
            <person name="Shi B."/>
            <person name="Wen H."/>
            <person name="Lin R."/>
            <person name="Jones M.K."/>
            <person name="Brejova B."/>
            <person name="Vinar T."/>
            <person name="Zhao G."/>
            <person name="McManus D.P."/>
            <person name="Chen Z."/>
            <person name="Zhou Y."/>
            <person name="Wang S."/>
        </authorList>
    </citation>
    <scope>NUCLEOTIDE SEQUENCE [LARGE SCALE GENOMIC DNA]</scope>
</reference>
<dbReference type="STRING" id="6210.W6UMH0"/>
<dbReference type="GO" id="GO:0016538">
    <property type="term" value="F:cyclin-dependent protein serine/threonine kinase regulator activity"/>
    <property type="evidence" value="ECO:0007669"/>
    <property type="project" value="InterPro"/>
</dbReference>
<feature type="compositionally biased region" description="Low complexity" evidence="2">
    <location>
        <begin position="321"/>
        <end position="336"/>
    </location>
</feature>
<keyword evidence="4" id="KW-1185">Reference proteome</keyword>
<protein>
    <submittedName>
        <fullName evidence="3">Cyclin-T1</fullName>
    </submittedName>
</protein>
<dbReference type="OrthoDB" id="25002at2759"/>
<dbReference type="InterPro" id="IPR043198">
    <property type="entry name" value="Cyclin/Ssn8"/>
</dbReference>
<dbReference type="Proteomes" id="UP000019149">
    <property type="component" value="Unassembled WGS sequence"/>
</dbReference>
<dbReference type="InterPro" id="IPR036915">
    <property type="entry name" value="Cyclin-like_sf"/>
</dbReference>
<dbReference type="EMBL" id="APAU02000046">
    <property type="protein sequence ID" value="EUB59327.1"/>
    <property type="molecule type" value="Genomic_DNA"/>
</dbReference>
<comment type="caution">
    <text evidence="3">The sequence shown here is derived from an EMBL/GenBank/DDBJ whole genome shotgun (WGS) entry which is preliminary data.</text>
</comment>
<dbReference type="GO" id="GO:0006357">
    <property type="term" value="P:regulation of transcription by RNA polymerase II"/>
    <property type="evidence" value="ECO:0007669"/>
    <property type="project" value="InterPro"/>
</dbReference>
<dbReference type="RefSeq" id="XP_024350523.1">
    <property type="nucleotide sequence ID" value="XM_024495060.1"/>
</dbReference>
<evidence type="ECO:0000256" key="2">
    <source>
        <dbReference type="SAM" id="MobiDB-lite"/>
    </source>
</evidence>
<proteinExistence type="predicted"/>
<dbReference type="AlphaFoldDB" id="W6UMH0"/>